<dbReference type="InterPro" id="IPR049203">
    <property type="entry name" value="DUF6818"/>
</dbReference>
<organism evidence="3 4">
    <name type="scientific">Phytophthora nicotianae P1976</name>
    <dbReference type="NCBI Taxonomy" id="1317066"/>
    <lineage>
        <taxon>Eukaryota</taxon>
        <taxon>Sar</taxon>
        <taxon>Stramenopiles</taxon>
        <taxon>Oomycota</taxon>
        <taxon>Peronosporomycetes</taxon>
        <taxon>Peronosporales</taxon>
        <taxon>Peronosporaceae</taxon>
        <taxon>Phytophthora</taxon>
    </lineage>
</organism>
<feature type="domain" description="DUF6818" evidence="2">
    <location>
        <begin position="27"/>
        <end position="53"/>
    </location>
</feature>
<dbReference type="Proteomes" id="UP000028582">
    <property type="component" value="Unassembled WGS sequence"/>
</dbReference>
<feature type="compositionally biased region" description="Acidic residues" evidence="1">
    <location>
        <begin position="84"/>
        <end position="99"/>
    </location>
</feature>
<proteinExistence type="predicted"/>
<sequence length="150" mass="16454">MGKNSDNTNYTMNEIDRLMDLVEQALPLGRDEWERLGANYNAGRARGSPEREAQEAIDDKANVVELDDDADDDDRDERPVEPDFSFEPDPEDFFEDGDDEGMRLVPEPSVSGLDDSFGGTESLSSQSSTSANSASRGEFQDLLAAPLTDG</sequence>
<dbReference type="PANTHER" id="PTHR34409:SF1">
    <property type="entry name" value="MYB-LIKE DOMAIN-CONTAINING PROTEIN"/>
    <property type="match status" value="1"/>
</dbReference>
<dbReference type="AlphaFoldDB" id="A0A080Z0G7"/>
<protein>
    <recommendedName>
        <fullName evidence="2">DUF6818 domain-containing protein</fullName>
    </recommendedName>
</protein>
<evidence type="ECO:0000313" key="4">
    <source>
        <dbReference type="Proteomes" id="UP000028582"/>
    </source>
</evidence>
<feature type="compositionally biased region" description="Low complexity" evidence="1">
    <location>
        <begin position="116"/>
        <end position="135"/>
    </location>
</feature>
<feature type="compositionally biased region" description="Acidic residues" evidence="1">
    <location>
        <begin position="65"/>
        <end position="75"/>
    </location>
</feature>
<dbReference type="PANTHER" id="PTHR34409">
    <property type="entry name" value="SET DOMAIN-CONTAINING PROTEIN"/>
    <property type="match status" value="1"/>
</dbReference>
<reference evidence="3 4" key="1">
    <citation type="submission" date="2013-11" db="EMBL/GenBank/DDBJ databases">
        <title>The Genome Sequence of Phytophthora parasitica P1976.</title>
        <authorList>
            <consortium name="The Broad Institute Genomics Platform"/>
            <person name="Russ C."/>
            <person name="Tyler B."/>
            <person name="Panabieres F."/>
            <person name="Shan W."/>
            <person name="Tripathy S."/>
            <person name="Grunwald N."/>
            <person name="Machado M."/>
            <person name="Johnson C.S."/>
            <person name="Walker B."/>
            <person name="Young S."/>
            <person name="Zeng Q."/>
            <person name="Gargeya S."/>
            <person name="Fitzgerald M."/>
            <person name="Haas B."/>
            <person name="Abouelleil A."/>
            <person name="Allen A.W."/>
            <person name="Alvarado L."/>
            <person name="Arachchi H.M."/>
            <person name="Berlin A.M."/>
            <person name="Chapman S.B."/>
            <person name="Gainer-Dewar J."/>
            <person name="Goldberg J."/>
            <person name="Griggs A."/>
            <person name="Gujja S."/>
            <person name="Hansen M."/>
            <person name="Howarth C."/>
            <person name="Imamovic A."/>
            <person name="Ireland A."/>
            <person name="Larimer J."/>
            <person name="McCowan C."/>
            <person name="Murphy C."/>
            <person name="Pearson M."/>
            <person name="Poon T.W."/>
            <person name="Priest M."/>
            <person name="Roberts A."/>
            <person name="Saif S."/>
            <person name="Shea T."/>
            <person name="Sisk P."/>
            <person name="Sykes S."/>
            <person name="Wortman J."/>
            <person name="Nusbaum C."/>
            <person name="Birren B."/>
        </authorList>
    </citation>
    <scope>NUCLEOTIDE SEQUENCE [LARGE SCALE GENOMIC DNA]</scope>
    <source>
        <strain evidence="3 4">P1976</strain>
    </source>
</reference>
<dbReference type="EMBL" id="ANJA01004000">
    <property type="protein sequence ID" value="ETO60128.1"/>
    <property type="molecule type" value="Genomic_DNA"/>
</dbReference>
<evidence type="ECO:0000259" key="2">
    <source>
        <dbReference type="Pfam" id="PF20681"/>
    </source>
</evidence>
<gene>
    <name evidence="3" type="ORF">F444_21642</name>
</gene>
<evidence type="ECO:0000256" key="1">
    <source>
        <dbReference type="SAM" id="MobiDB-lite"/>
    </source>
</evidence>
<accession>A0A080Z0G7</accession>
<name>A0A080Z0G7_PHYNI</name>
<dbReference type="Pfam" id="PF20681">
    <property type="entry name" value="DUF6818"/>
    <property type="match status" value="1"/>
</dbReference>
<evidence type="ECO:0000313" key="3">
    <source>
        <dbReference type="EMBL" id="ETO60128.1"/>
    </source>
</evidence>
<comment type="caution">
    <text evidence="3">The sequence shown here is derived from an EMBL/GenBank/DDBJ whole genome shotgun (WGS) entry which is preliminary data.</text>
</comment>
<feature type="compositionally biased region" description="Basic and acidic residues" evidence="1">
    <location>
        <begin position="47"/>
        <end position="62"/>
    </location>
</feature>
<feature type="region of interest" description="Disordered" evidence="1">
    <location>
        <begin position="42"/>
        <end position="150"/>
    </location>
</feature>